<dbReference type="RefSeq" id="WP_389362452.1">
    <property type="nucleotide sequence ID" value="NZ_JBIACK010000010.1"/>
</dbReference>
<dbReference type="GO" id="GO:0008168">
    <property type="term" value="F:methyltransferase activity"/>
    <property type="evidence" value="ECO:0007669"/>
    <property type="project" value="UniProtKB-KW"/>
</dbReference>
<evidence type="ECO:0000256" key="1">
    <source>
        <dbReference type="ARBA" id="ARBA00022603"/>
    </source>
</evidence>
<keyword evidence="4" id="KW-1185">Reference proteome</keyword>
<dbReference type="InterPro" id="IPR029063">
    <property type="entry name" value="SAM-dependent_MTases_sf"/>
</dbReference>
<dbReference type="Pfam" id="PF02636">
    <property type="entry name" value="Methyltransf_28"/>
    <property type="match status" value="1"/>
</dbReference>
<evidence type="ECO:0000313" key="4">
    <source>
        <dbReference type="Proteomes" id="UP001601059"/>
    </source>
</evidence>
<accession>A0ABW6KGW7</accession>
<gene>
    <name evidence="3" type="ORF">ACFYKX_17955</name>
</gene>
<dbReference type="EMBL" id="JBIACK010000010">
    <property type="protein sequence ID" value="MFE8702485.1"/>
    <property type="molecule type" value="Genomic_DNA"/>
</dbReference>
<keyword evidence="1 3" id="KW-0489">Methyltransferase</keyword>
<dbReference type="InterPro" id="IPR038375">
    <property type="entry name" value="NDUFAF7_sf"/>
</dbReference>
<dbReference type="Gene3D" id="3.40.50.12710">
    <property type="match status" value="1"/>
</dbReference>
<dbReference type="PANTHER" id="PTHR12049">
    <property type="entry name" value="PROTEIN ARGININE METHYLTRANSFERASE NDUFAF7, MITOCHONDRIAL"/>
    <property type="match status" value="1"/>
</dbReference>
<dbReference type="InterPro" id="IPR003788">
    <property type="entry name" value="NDUFAF7"/>
</dbReference>
<dbReference type="Proteomes" id="UP001601059">
    <property type="component" value="Unassembled WGS sequence"/>
</dbReference>
<dbReference type="SUPFAM" id="SSF53335">
    <property type="entry name" value="S-adenosyl-L-methionine-dependent methyltransferases"/>
    <property type="match status" value="1"/>
</dbReference>
<dbReference type="PANTHER" id="PTHR12049:SF7">
    <property type="entry name" value="PROTEIN ARGININE METHYLTRANSFERASE NDUFAF7, MITOCHONDRIAL"/>
    <property type="match status" value="1"/>
</dbReference>
<evidence type="ECO:0000313" key="3">
    <source>
        <dbReference type="EMBL" id="MFE8702485.1"/>
    </source>
</evidence>
<organism evidence="3 4">
    <name type="scientific">Cytobacillus spartinae</name>
    <dbReference type="NCBI Taxonomy" id="3299023"/>
    <lineage>
        <taxon>Bacteria</taxon>
        <taxon>Bacillati</taxon>
        <taxon>Bacillota</taxon>
        <taxon>Bacilli</taxon>
        <taxon>Bacillales</taxon>
        <taxon>Bacillaceae</taxon>
        <taxon>Cytobacillus</taxon>
    </lineage>
</organism>
<comment type="caution">
    <text evidence="3">The sequence shown here is derived from an EMBL/GenBank/DDBJ whole genome shotgun (WGS) entry which is preliminary data.</text>
</comment>
<keyword evidence="2" id="KW-0808">Transferase</keyword>
<reference evidence="3 4" key="1">
    <citation type="submission" date="2024-08" db="EMBL/GenBank/DDBJ databases">
        <title>Two novel Cytobacillus novel species.</title>
        <authorList>
            <person name="Liu G."/>
        </authorList>
    </citation>
    <scope>NUCLEOTIDE SEQUENCE [LARGE SCALE GENOMIC DNA]</scope>
    <source>
        <strain evidence="3 4">FJAT-54145</strain>
    </source>
</reference>
<evidence type="ECO:0000256" key="2">
    <source>
        <dbReference type="ARBA" id="ARBA00022679"/>
    </source>
</evidence>
<protein>
    <submittedName>
        <fullName evidence="3">Class I SAM-dependent methyltransferase</fullName>
    </submittedName>
</protein>
<sequence length="357" mass="41505">MQNYLKNLILSKENKMISYSEFMGLALYHPELGYYMKAGEKVGRKGDFITTSNISDIYGRSIAKWYFKQVKELELSPSVCEIGAGNGRFASAFIDEWKKISDIQLSYFIVEESPFHRNLQREIIHFDEQVKQVESIEDLQPFNGLVFSNELFDALPVHVVEKQNNTLMEVMITVEDDKLVETVIPLENPDIRDFIEENFELKHAQRIEVPIMMKDMIARIANVLRKGLVITIDYGYTNEEWMDPARRKGSLRGYYKHEMIEDVLKNPGNMDITSHVHFDSLIQMGEDHGLHFLKKFRQDEFFISIGLLDELQDNYDPNPFSEVSRRNRAIRSLVMPNGMSTYFHAILQEKGLGKINI</sequence>
<proteinExistence type="predicted"/>
<dbReference type="GO" id="GO:0032259">
    <property type="term" value="P:methylation"/>
    <property type="evidence" value="ECO:0007669"/>
    <property type="project" value="UniProtKB-KW"/>
</dbReference>
<name>A0ABW6KGW7_9BACI</name>